<gene>
    <name evidence="2" type="primary">jg20402</name>
    <name evidence="2" type="ORF">PAEG_LOCUS6807</name>
</gene>
<comment type="caution">
    <text evidence="2">The sequence shown here is derived from an EMBL/GenBank/DDBJ whole genome shotgun (WGS) entry which is preliminary data.</text>
</comment>
<dbReference type="AlphaFoldDB" id="A0A8S4QUA3"/>
<feature type="region of interest" description="Disordered" evidence="1">
    <location>
        <begin position="101"/>
        <end position="121"/>
    </location>
</feature>
<accession>A0A8S4QUA3</accession>
<dbReference type="Proteomes" id="UP000838756">
    <property type="component" value="Unassembled WGS sequence"/>
</dbReference>
<sequence length="121" mass="13229">MKLILIAGAYSPGNSCAPESDHTDVAPFLKTTGRGYIPWPRSTRGSTFPFPPMSSSPGALLIASFRARPQSLRSYYSTTRRRALALKVVIAIAYNSPPLDQRPLPTKGSAHNHHAALGRRW</sequence>
<proteinExistence type="predicted"/>
<evidence type="ECO:0000313" key="2">
    <source>
        <dbReference type="EMBL" id="CAH2223288.1"/>
    </source>
</evidence>
<protein>
    <submittedName>
        <fullName evidence="2">Jg20402 protein</fullName>
    </submittedName>
</protein>
<organism evidence="2 3">
    <name type="scientific">Pararge aegeria aegeria</name>
    <dbReference type="NCBI Taxonomy" id="348720"/>
    <lineage>
        <taxon>Eukaryota</taxon>
        <taxon>Metazoa</taxon>
        <taxon>Ecdysozoa</taxon>
        <taxon>Arthropoda</taxon>
        <taxon>Hexapoda</taxon>
        <taxon>Insecta</taxon>
        <taxon>Pterygota</taxon>
        <taxon>Neoptera</taxon>
        <taxon>Endopterygota</taxon>
        <taxon>Lepidoptera</taxon>
        <taxon>Glossata</taxon>
        <taxon>Ditrysia</taxon>
        <taxon>Papilionoidea</taxon>
        <taxon>Nymphalidae</taxon>
        <taxon>Satyrinae</taxon>
        <taxon>Satyrini</taxon>
        <taxon>Parargina</taxon>
        <taxon>Pararge</taxon>
    </lineage>
</organism>
<keyword evidence="3" id="KW-1185">Reference proteome</keyword>
<dbReference type="EMBL" id="CAKXAJ010020559">
    <property type="protein sequence ID" value="CAH2223288.1"/>
    <property type="molecule type" value="Genomic_DNA"/>
</dbReference>
<reference evidence="2" key="1">
    <citation type="submission" date="2022-03" db="EMBL/GenBank/DDBJ databases">
        <authorList>
            <person name="Lindestad O."/>
        </authorList>
    </citation>
    <scope>NUCLEOTIDE SEQUENCE</scope>
</reference>
<evidence type="ECO:0000256" key="1">
    <source>
        <dbReference type="SAM" id="MobiDB-lite"/>
    </source>
</evidence>
<name>A0A8S4QUA3_9NEOP</name>
<feature type="compositionally biased region" description="Basic residues" evidence="1">
    <location>
        <begin position="110"/>
        <end position="121"/>
    </location>
</feature>
<evidence type="ECO:0000313" key="3">
    <source>
        <dbReference type="Proteomes" id="UP000838756"/>
    </source>
</evidence>